<evidence type="ECO:0008006" key="3">
    <source>
        <dbReference type="Google" id="ProtNLM"/>
    </source>
</evidence>
<keyword evidence="2" id="KW-1185">Reference proteome</keyword>
<protein>
    <recommendedName>
        <fullName evidence="3">Lipoprotein</fullName>
    </recommendedName>
</protein>
<reference evidence="1 2" key="2">
    <citation type="submission" date="2019-09" db="EMBL/GenBank/DDBJ databases">
        <title>Complete Genome Sequence and Methylome Analysis of free living Spirochaetas.</title>
        <authorList>
            <person name="Leshcheva N."/>
            <person name="Mikheeva N."/>
        </authorList>
    </citation>
    <scope>NUCLEOTIDE SEQUENCE [LARGE SCALE GENOMIC DNA]</scope>
    <source>
        <strain evidence="1 2">P</strain>
    </source>
</reference>
<dbReference type="RefSeq" id="WP_149568751.1">
    <property type="nucleotide sequence ID" value="NZ_CP035807.1"/>
</dbReference>
<gene>
    <name evidence="1" type="ORF">EW093_12570</name>
</gene>
<dbReference type="Proteomes" id="UP000323824">
    <property type="component" value="Chromosome"/>
</dbReference>
<evidence type="ECO:0000313" key="1">
    <source>
        <dbReference type="EMBL" id="QEN05513.1"/>
    </source>
</evidence>
<organism evidence="1 2">
    <name type="scientific">Thiospirochaeta perfilievii</name>
    <dbReference type="NCBI Taxonomy" id="252967"/>
    <lineage>
        <taxon>Bacteria</taxon>
        <taxon>Pseudomonadati</taxon>
        <taxon>Spirochaetota</taxon>
        <taxon>Spirochaetia</taxon>
        <taxon>Spirochaetales</taxon>
        <taxon>Spirochaetaceae</taxon>
        <taxon>Thiospirochaeta</taxon>
    </lineage>
</organism>
<evidence type="ECO:0000313" key="2">
    <source>
        <dbReference type="Proteomes" id="UP000323824"/>
    </source>
</evidence>
<dbReference type="KEGG" id="sper:EW093_12570"/>
<dbReference type="EMBL" id="CP035807">
    <property type="protein sequence ID" value="QEN05513.1"/>
    <property type="molecule type" value="Genomic_DNA"/>
</dbReference>
<accession>A0A5C1QBR7</accession>
<dbReference type="AlphaFoldDB" id="A0A5C1QBR7"/>
<proteinExistence type="predicted"/>
<reference evidence="1 2" key="1">
    <citation type="submission" date="2019-02" db="EMBL/GenBank/DDBJ databases">
        <authorList>
            <person name="Fomenkov A."/>
            <person name="Dubinina G."/>
            <person name="Grabovich M."/>
            <person name="Vincze T."/>
            <person name="Roberts R.J."/>
        </authorList>
    </citation>
    <scope>NUCLEOTIDE SEQUENCE [LARGE SCALE GENOMIC DNA]</scope>
    <source>
        <strain evidence="1 2">P</strain>
    </source>
</reference>
<sequence>MKRIITIITLIFLLSCQREEVINRPSYDDVKYYTTNSTNPDFLIKTELESKDTVILSYPDYVSQSYSLIKYISAIIKKSGELTIYLEGLPNFNENIPVIDTILKEQPKLGFKEFIDIYTFFKDSGIKFTGNKPTEFDKLLILSPESDNPNIEGSGNEIEVKMVGIRETSDLFPIVQEIPAGKKISSVYSRDDKSTILIFMGIVTEYNPIEAIELYSINNYLEAPEDFLLKNKSIFKKRQLNKMNNMLTENISENFKIYGGNR</sequence>
<name>A0A5C1QBR7_9SPIO</name>